<feature type="compositionally biased region" description="Gly residues" evidence="1">
    <location>
        <begin position="90"/>
        <end position="104"/>
    </location>
</feature>
<gene>
    <name evidence="2" type="ORF">M427DRAFT_349027</name>
</gene>
<proteinExistence type="predicted"/>
<evidence type="ECO:0000256" key="1">
    <source>
        <dbReference type="SAM" id="MobiDB-lite"/>
    </source>
</evidence>
<feature type="region of interest" description="Disordered" evidence="1">
    <location>
        <begin position="90"/>
        <end position="154"/>
    </location>
</feature>
<dbReference type="EMBL" id="KQ965734">
    <property type="protein sequence ID" value="KXS20933.1"/>
    <property type="molecule type" value="Genomic_DNA"/>
</dbReference>
<feature type="compositionally biased region" description="Polar residues" evidence="1">
    <location>
        <begin position="126"/>
        <end position="135"/>
    </location>
</feature>
<protein>
    <submittedName>
        <fullName evidence="2">Uncharacterized protein</fullName>
    </submittedName>
</protein>
<accession>A0A139AWH9</accession>
<keyword evidence="3" id="KW-1185">Reference proteome</keyword>
<feature type="region of interest" description="Disordered" evidence="1">
    <location>
        <begin position="166"/>
        <end position="187"/>
    </location>
</feature>
<feature type="compositionally biased region" description="Low complexity" evidence="1">
    <location>
        <begin position="105"/>
        <end position="117"/>
    </location>
</feature>
<dbReference type="Proteomes" id="UP000070544">
    <property type="component" value="Unassembled WGS sequence"/>
</dbReference>
<sequence>MAAGDQQLAALASHTTHTIASPSHRRPVFGIVTAHSPSTGPASDSAQHLAQAMAVDGGVDGVARRAGSYPTSGVGFHSYATGASGNGGLGTAGSQGVHGGGNGLGLSPAPGPSGTSSIRRGRGIPSVSTSAQTSWRAPVGAVPNSPAGKKLTPSVSESSFESYASAANSAEADDGDAAESVASGDGGGRGIVSSARLGQLGGGFRVACSWRGGMHVGFGRCSS</sequence>
<organism evidence="2 3">
    <name type="scientific">Gonapodya prolifera (strain JEL478)</name>
    <name type="common">Monoblepharis prolifera</name>
    <dbReference type="NCBI Taxonomy" id="1344416"/>
    <lineage>
        <taxon>Eukaryota</taxon>
        <taxon>Fungi</taxon>
        <taxon>Fungi incertae sedis</taxon>
        <taxon>Chytridiomycota</taxon>
        <taxon>Chytridiomycota incertae sedis</taxon>
        <taxon>Monoblepharidomycetes</taxon>
        <taxon>Monoblepharidales</taxon>
        <taxon>Gonapodyaceae</taxon>
        <taxon>Gonapodya</taxon>
    </lineage>
</organism>
<name>A0A139AWH9_GONPJ</name>
<dbReference type="AlphaFoldDB" id="A0A139AWH9"/>
<evidence type="ECO:0000313" key="2">
    <source>
        <dbReference type="EMBL" id="KXS20933.1"/>
    </source>
</evidence>
<reference evidence="2 3" key="1">
    <citation type="journal article" date="2015" name="Genome Biol. Evol.">
        <title>Phylogenomic analyses indicate that early fungi evolved digesting cell walls of algal ancestors of land plants.</title>
        <authorList>
            <person name="Chang Y."/>
            <person name="Wang S."/>
            <person name="Sekimoto S."/>
            <person name="Aerts A.L."/>
            <person name="Choi C."/>
            <person name="Clum A."/>
            <person name="LaButti K.M."/>
            <person name="Lindquist E.A."/>
            <person name="Yee Ngan C."/>
            <person name="Ohm R.A."/>
            <person name="Salamov A.A."/>
            <person name="Grigoriev I.V."/>
            <person name="Spatafora J.W."/>
            <person name="Berbee M.L."/>
        </authorList>
    </citation>
    <scope>NUCLEOTIDE SEQUENCE [LARGE SCALE GENOMIC DNA]</scope>
    <source>
        <strain evidence="2 3">JEL478</strain>
    </source>
</reference>
<feature type="region of interest" description="Disordered" evidence="1">
    <location>
        <begin position="1"/>
        <end position="25"/>
    </location>
</feature>
<evidence type="ECO:0000313" key="3">
    <source>
        <dbReference type="Proteomes" id="UP000070544"/>
    </source>
</evidence>